<sequence length="277" mass="29848">MRILTLDDSPSQRWPYLEAAPRGGTRTAWFPLLRGTVDVLPDDVSALLVLSDLQGVAPHRVFDGEMTLLGEMLADEVALLGELGELPPPGSVGVVLAGDLYSAPGANVRGASGDVRSVWQAFARYFRWVVGVAGNHDSFGGPREQTRFQQRPGIHLLDGEVVELEGLRFAGVGSIIGNSDKPGRREEATHLRLLRDTLRERPELLVLHQGPNVEGTDLRGSPLIRECVQKCTGLLVVCGHAHWDSPLATLASGVQVLNVDSRAVLLERAAPQPKASA</sequence>
<dbReference type="eggNOG" id="COG1409">
    <property type="taxonomic scope" value="Bacteria"/>
</dbReference>
<name>L7U4B7_MYXSD</name>
<evidence type="ECO:0000313" key="2">
    <source>
        <dbReference type="EMBL" id="AGC42397.1"/>
    </source>
</evidence>
<dbReference type="GO" id="GO:0016787">
    <property type="term" value="F:hydrolase activity"/>
    <property type="evidence" value="ECO:0007669"/>
    <property type="project" value="InterPro"/>
</dbReference>
<protein>
    <recommendedName>
        <fullName evidence="1">Calcineurin-like phosphoesterase domain-containing protein</fullName>
    </recommendedName>
</protein>
<dbReference type="OrthoDB" id="2729229at2"/>
<keyword evidence="3" id="KW-1185">Reference proteome</keyword>
<reference evidence="2 3" key="1">
    <citation type="journal article" date="2013" name="Genome Announc.">
        <title>Complete genome sequence of Myxococcus stipitatus strain DSM 14675, a fruiting myxobacterium.</title>
        <authorList>
            <person name="Huntley S."/>
            <person name="Kneip S."/>
            <person name="Treuner-Lange A."/>
            <person name="Sogaard-Andersen L."/>
        </authorList>
    </citation>
    <scope>NUCLEOTIDE SEQUENCE [LARGE SCALE GENOMIC DNA]</scope>
    <source>
        <strain evidence="3">DSM 14675 / JCM 12634 / Mx s8</strain>
    </source>
</reference>
<dbReference type="Gene3D" id="3.60.21.10">
    <property type="match status" value="1"/>
</dbReference>
<dbReference type="CDD" id="cd00838">
    <property type="entry name" value="MPP_superfamily"/>
    <property type="match status" value="1"/>
</dbReference>
<dbReference type="Pfam" id="PF00149">
    <property type="entry name" value="Metallophos"/>
    <property type="match status" value="1"/>
</dbReference>
<dbReference type="KEGG" id="msd:MYSTI_01048"/>
<gene>
    <name evidence="2" type="ordered locus">MYSTI_01048</name>
</gene>
<dbReference type="STRING" id="1278073.MYSTI_01048"/>
<dbReference type="AlphaFoldDB" id="L7U4B7"/>
<evidence type="ECO:0000259" key="1">
    <source>
        <dbReference type="Pfam" id="PF00149"/>
    </source>
</evidence>
<dbReference type="PATRIC" id="fig|1278073.3.peg.1093"/>
<dbReference type="HOGENOM" id="CLU_975999_0_0_7"/>
<dbReference type="SUPFAM" id="SSF56300">
    <property type="entry name" value="Metallo-dependent phosphatases"/>
    <property type="match status" value="1"/>
</dbReference>
<dbReference type="RefSeq" id="WP_015346660.1">
    <property type="nucleotide sequence ID" value="NC_020126.1"/>
</dbReference>
<dbReference type="Proteomes" id="UP000011131">
    <property type="component" value="Chromosome"/>
</dbReference>
<dbReference type="InterPro" id="IPR004843">
    <property type="entry name" value="Calcineurin-like_PHP"/>
</dbReference>
<proteinExistence type="predicted"/>
<feature type="domain" description="Calcineurin-like phosphoesterase" evidence="1">
    <location>
        <begin position="48"/>
        <end position="243"/>
    </location>
</feature>
<dbReference type="InterPro" id="IPR029052">
    <property type="entry name" value="Metallo-depent_PP-like"/>
</dbReference>
<evidence type="ECO:0000313" key="3">
    <source>
        <dbReference type="Proteomes" id="UP000011131"/>
    </source>
</evidence>
<accession>L7U4B7</accession>
<organism evidence="2 3">
    <name type="scientific">Myxococcus stipitatus (strain DSM 14675 / JCM 12634 / Mx s8)</name>
    <dbReference type="NCBI Taxonomy" id="1278073"/>
    <lineage>
        <taxon>Bacteria</taxon>
        <taxon>Pseudomonadati</taxon>
        <taxon>Myxococcota</taxon>
        <taxon>Myxococcia</taxon>
        <taxon>Myxococcales</taxon>
        <taxon>Cystobacterineae</taxon>
        <taxon>Myxococcaceae</taxon>
        <taxon>Myxococcus</taxon>
    </lineage>
</organism>
<dbReference type="EMBL" id="CP004025">
    <property type="protein sequence ID" value="AGC42397.1"/>
    <property type="molecule type" value="Genomic_DNA"/>
</dbReference>